<dbReference type="EMBL" id="LAVV01004555">
    <property type="protein sequence ID" value="KNZ61371.1"/>
    <property type="molecule type" value="Genomic_DNA"/>
</dbReference>
<dbReference type="AlphaFoldDB" id="A0A0L6VKU1"/>
<accession>A0A0L6VKU1</accession>
<comment type="caution">
    <text evidence="2">The sequence shown here is derived from an EMBL/GenBank/DDBJ whole genome shotgun (WGS) entry which is preliminary data.</text>
</comment>
<evidence type="ECO:0000313" key="2">
    <source>
        <dbReference type="EMBL" id="KNZ61371.1"/>
    </source>
</evidence>
<evidence type="ECO:0000313" key="3">
    <source>
        <dbReference type="Proteomes" id="UP000037035"/>
    </source>
</evidence>
<feature type="region of interest" description="Disordered" evidence="1">
    <location>
        <begin position="1"/>
        <end position="22"/>
    </location>
</feature>
<proteinExistence type="predicted"/>
<dbReference type="Proteomes" id="UP000037035">
    <property type="component" value="Unassembled WGS sequence"/>
</dbReference>
<gene>
    <name evidence="2" type="ORF">VP01_140g4</name>
</gene>
<name>A0A0L6VKU1_9BASI</name>
<organism evidence="2 3">
    <name type="scientific">Puccinia sorghi</name>
    <dbReference type="NCBI Taxonomy" id="27349"/>
    <lineage>
        <taxon>Eukaryota</taxon>
        <taxon>Fungi</taxon>
        <taxon>Dikarya</taxon>
        <taxon>Basidiomycota</taxon>
        <taxon>Pucciniomycotina</taxon>
        <taxon>Pucciniomycetes</taxon>
        <taxon>Pucciniales</taxon>
        <taxon>Pucciniaceae</taxon>
        <taxon>Puccinia</taxon>
    </lineage>
</organism>
<dbReference type="VEuPathDB" id="FungiDB:VP01_140g4"/>
<evidence type="ECO:0000256" key="1">
    <source>
        <dbReference type="SAM" id="MobiDB-lite"/>
    </source>
</evidence>
<keyword evidence="3" id="KW-1185">Reference proteome</keyword>
<sequence>MKHLMNRSQQPGEKKAPNKNKSACLSQPCPLLCVKPKPILSNPGFMTVSTGLATVLLPRKFHQYESLTPLVQMLYDVKSLIATSRRKKYHSIQIYKFKKSSTDQPRTSSSHRTFCGEKSLRKSLMLDEINESVMNPKSEKRTLILNSGALRTILCNLKLLKSPQTINKAPSFPWMAPETSSQFLNLRTTYYNWLHKIVSCSLDYTNESSVDFLKLAISIKYMLQNQRL</sequence>
<feature type="compositionally biased region" description="Polar residues" evidence="1">
    <location>
        <begin position="1"/>
        <end position="11"/>
    </location>
</feature>
<reference evidence="2 3" key="1">
    <citation type="submission" date="2015-08" db="EMBL/GenBank/DDBJ databases">
        <title>Next Generation Sequencing and Analysis of the Genome of Puccinia sorghi L Schw, the Causal Agent of Maize Common Rust.</title>
        <authorList>
            <person name="Rochi L."/>
            <person name="Burguener G."/>
            <person name="Darino M."/>
            <person name="Turjanski A."/>
            <person name="Kreff E."/>
            <person name="Dieguez M.J."/>
            <person name="Sacco F."/>
        </authorList>
    </citation>
    <scope>NUCLEOTIDE SEQUENCE [LARGE SCALE GENOMIC DNA]</scope>
    <source>
        <strain evidence="2 3">RO10H11247</strain>
    </source>
</reference>
<protein>
    <submittedName>
        <fullName evidence="2">Uncharacterized protein</fullName>
    </submittedName>
</protein>